<dbReference type="RefSeq" id="WP_378255156.1">
    <property type="nucleotide sequence ID" value="NZ_JBHSIT010000003.1"/>
</dbReference>
<evidence type="ECO:0000313" key="3">
    <source>
        <dbReference type="Proteomes" id="UP001595872"/>
    </source>
</evidence>
<dbReference type="Pfam" id="PF04149">
    <property type="entry name" value="DUF397"/>
    <property type="match status" value="1"/>
</dbReference>
<proteinExistence type="predicted"/>
<name>A0ABV9TXQ0_9ACTN</name>
<dbReference type="EMBL" id="JBHSIT010000003">
    <property type="protein sequence ID" value="MFC4908273.1"/>
    <property type="molecule type" value="Genomic_DNA"/>
</dbReference>
<keyword evidence="3" id="KW-1185">Reference proteome</keyword>
<gene>
    <name evidence="2" type="ORF">ACFPCY_13135</name>
</gene>
<dbReference type="Proteomes" id="UP001595872">
    <property type="component" value="Unassembled WGS sequence"/>
</dbReference>
<evidence type="ECO:0000313" key="2">
    <source>
        <dbReference type="EMBL" id="MFC4908273.1"/>
    </source>
</evidence>
<protein>
    <submittedName>
        <fullName evidence="2">DUF397 domain-containing protein</fullName>
    </submittedName>
</protein>
<sequence length="68" mass="7342">MPTAPYADLVWRKSSRSTSSNDCVEVAASRNDEIAVRDSKLVPGPVLVLARETFAELVDAVRLGTPNV</sequence>
<evidence type="ECO:0000259" key="1">
    <source>
        <dbReference type="Pfam" id="PF04149"/>
    </source>
</evidence>
<organism evidence="2 3">
    <name type="scientific">Actinomadura gamaensis</name>
    <dbReference type="NCBI Taxonomy" id="1763541"/>
    <lineage>
        <taxon>Bacteria</taxon>
        <taxon>Bacillati</taxon>
        <taxon>Actinomycetota</taxon>
        <taxon>Actinomycetes</taxon>
        <taxon>Streptosporangiales</taxon>
        <taxon>Thermomonosporaceae</taxon>
        <taxon>Actinomadura</taxon>
    </lineage>
</organism>
<comment type="caution">
    <text evidence="2">The sequence shown here is derived from an EMBL/GenBank/DDBJ whole genome shotgun (WGS) entry which is preliminary data.</text>
</comment>
<reference evidence="3" key="1">
    <citation type="journal article" date="2019" name="Int. J. Syst. Evol. Microbiol.">
        <title>The Global Catalogue of Microorganisms (GCM) 10K type strain sequencing project: providing services to taxonomists for standard genome sequencing and annotation.</title>
        <authorList>
            <consortium name="The Broad Institute Genomics Platform"/>
            <consortium name="The Broad Institute Genome Sequencing Center for Infectious Disease"/>
            <person name="Wu L."/>
            <person name="Ma J."/>
        </authorList>
    </citation>
    <scope>NUCLEOTIDE SEQUENCE [LARGE SCALE GENOMIC DNA]</scope>
    <source>
        <strain evidence="3">KLKA75</strain>
    </source>
</reference>
<accession>A0ABV9TXQ0</accession>
<dbReference type="InterPro" id="IPR007278">
    <property type="entry name" value="DUF397"/>
</dbReference>
<feature type="domain" description="DUF397" evidence="1">
    <location>
        <begin position="9"/>
        <end position="62"/>
    </location>
</feature>